<name>A0A0R1VS72_9LACO</name>
<dbReference type="Proteomes" id="UP000051307">
    <property type="component" value="Unassembled WGS sequence"/>
</dbReference>
<comment type="caution">
    <text evidence="2">The sequence shown here is derived from an EMBL/GenBank/DDBJ whole genome shotgun (WGS) entry which is preliminary data.</text>
</comment>
<dbReference type="PATRIC" id="fig|1423767.3.peg.1691"/>
<evidence type="ECO:0000256" key="1">
    <source>
        <dbReference type="SAM" id="MobiDB-lite"/>
    </source>
</evidence>
<accession>A0A0R1VS72</accession>
<evidence type="ECO:0000313" key="2">
    <source>
        <dbReference type="EMBL" id="KRM06715.1"/>
    </source>
</evidence>
<evidence type="ECO:0000313" key="3">
    <source>
        <dbReference type="Proteomes" id="UP000051307"/>
    </source>
</evidence>
<feature type="region of interest" description="Disordered" evidence="1">
    <location>
        <begin position="1"/>
        <end position="21"/>
    </location>
</feature>
<reference evidence="2 3" key="1">
    <citation type="journal article" date="2015" name="Genome Announc.">
        <title>Expanding the biotechnology potential of lactobacilli through comparative genomics of 213 strains and associated genera.</title>
        <authorList>
            <person name="Sun Z."/>
            <person name="Harris H.M."/>
            <person name="McCann A."/>
            <person name="Guo C."/>
            <person name="Argimon S."/>
            <person name="Zhang W."/>
            <person name="Yang X."/>
            <person name="Jeffery I.B."/>
            <person name="Cooney J.C."/>
            <person name="Kagawa T.F."/>
            <person name="Liu W."/>
            <person name="Song Y."/>
            <person name="Salvetti E."/>
            <person name="Wrobel A."/>
            <person name="Rasinkangas P."/>
            <person name="Parkhill J."/>
            <person name="Rea M.C."/>
            <person name="O'Sullivan O."/>
            <person name="Ritari J."/>
            <person name="Douillard F.P."/>
            <person name="Paul Ross R."/>
            <person name="Yang R."/>
            <person name="Briner A.E."/>
            <person name="Felis G.E."/>
            <person name="de Vos W.M."/>
            <person name="Barrangou R."/>
            <person name="Klaenhammer T.R."/>
            <person name="Caufield P.W."/>
            <person name="Cui Y."/>
            <person name="Zhang H."/>
            <person name="O'Toole P.W."/>
        </authorList>
    </citation>
    <scope>NUCLEOTIDE SEQUENCE [LARGE SCALE GENOMIC DNA]</scope>
    <source>
        <strain evidence="2 3">DSM 16761</strain>
    </source>
</reference>
<dbReference type="EMBL" id="AZFU01000004">
    <property type="protein sequence ID" value="KRM06715.1"/>
    <property type="molecule type" value="Genomic_DNA"/>
</dbReference>
<gene>
    <name evidence="2" type="ORF">FC59_GL001631</name>
</gene>
<dbReference type="AlphaFoldDB" id="A0A0R1VS72"/>
<organism evidence="2 3">
    <name type="scientific">Lactobacillus kitasatonis DSM 16761 = JCM 1039</name>
    <dbReference type="NCBI Taxonomy" id="1423767"/>
    <lineage>
        <taxon>Bacteria</taxon>
        <taxon>Bacillati</taxon>
        <taxon>Bacillota</taxon>
        <taxon>Bacilli</taxon>
        <taxon>Lactobacillales</taxon>
        <taxon>Lactobacillaceae</taxon>
        <taxon>Lactobacillus</taxon>
    </lineage>
</organism>
<dbReference type="RefSeq" id="WP_025014933.1">
    <property type="nucleotide sequence ID" value="NZ_AZFU01000004.1"/>
</dbReference>
<proteinExistence type="predicted"/>
<dbReference type="OrthoDB" id="9978924at2"/>
<sequence length="93" mass="10489">MARQLDLFSASRTTSYRNSHRVVPRRLQTTGQGTRRVTRMANRVTGGQSLRANGGQLMRSLKYARRHATATRYTLLRFRNAKMKRGSFGSSGG</sequence>
<protein>
    <submittedName>
        <fullName evidence="2">Uncharacterized protein</fullName>
    </submittedName>
</protein>